<feature type="compositionally biased region" description="Basic and acidic residues" evidence="1">
    <location>
        <begin position="134"/>
        <end position="153"/>
    </location>
</feature>
<accession>A0ABV2MPW0</accession>
<dbReference type="GeneID" id="91151560"/>
<proteinExistence type="predicted"/>
<keyword evidence="3" id="KW-1185">Reference proteome</keyword>
<feature type="region of interest" description="Disordered" evidence="1">
    <location>
        <begin position="133"/>
        <end position="154"/>
    </location>
</feature>
<name>A0ABV2MPW0_9HYPH</name>
<evidence type="ECO:0000313" key="3">
    <source>
        <dbReference type="Proteomes" id="UP001549077"/>
    </source>
</evidence>
<evidence type="ECO:0000256" key="1">
    <source>
        <dbReference type="SAM" id="MobiDB-lite"/>
    </source>
</evidence>
<organism evidence="2 3">
    <name type="scientific">Rhizobium binae</name>
    <dbReference type="NCBI Taxonomy" id="1138190"/>
    <lineage>
        <taxon>Bacteria</taxon>
        <taxon>Pseudomonadati</taxon>
        <taxon>Pseudomonadota</taxon>
        <taxon>Alphaproteobacteria</taxon>
        <taxon>Hyphomicrobiales</taxon>
        <taxon>Rhizobiaceae</taxon>
        <taxon>Rhizobium/Agrobacterium group</taxon>
        <taxon>Rhizobium</taxon>
    </lineage>
</organism>
<evidence type="ECO:0000313" key="2">
    <source>
        <dbReference type="EMBL" id="MET3758441.1"/>
    </source>
</evidence>
<dbReference type="Proteomes" id="UP001549077">
    <property type="component" value="Unassembled WGS sequence"/>
</dbReference>
<dbReference type="RefSeq" id="WP_207600982.1">
    <property type="nucleotide sequence ID" value="NZ_CP071606.1"/>
</dbReference>
<evidence type="ECO:0008006" key="4">
    <source>
        <dbReference type="Google" id="ProtNLM"/>
    </source>
</evidence>
<comment type="caution">
    <text evidence="2">The sequence shown here is derived from an EMBL/GenBank/DDBJ whole genome shotgun (WGS) entry which is preliminary data.</text>
</comment>
<sequence>MDDLDVHIEGSVSFDRDVRFHGKIEGDLTVRHGHILELHGHVVRDLIIEVGSSAIVYGVVGREVVNKGGAVLMNGWEPANPAVVLSKAEDWGLAAANSGRAKYAAVGKPGEVVMAEGDRQELEQLLRELAAFDAAKHDSPPSSHDPQEVEAATKRKASLLARIRELQVSLSTR</sequence>
<reference evidence="2 3" key="1">
    <citation type="submission" date="2024-06" db="EMBL/GenBank/DDBJ databases">
        <title>Genomic Encyclopedia of Type Strains, Phase IV (KMG-IV): sequencing the most valuable type-strain genomes for metagenomic binning, comparative biology and taxonomic classification.</title>
        <authorList>
            <person name="Goeker M."/>
        </authorList>
    </citation>
    <scope>NUCLEOTIDE SEQUENCE [LARGE SCALE GENOMIC DNA]</scope>
    <source>
        <strain evidence="2 3">DSM 29288</strain>
    </source>
</reference>
<protein>
    <recommendedName>
        <fullName evidence="4">Polymer-forming cytoskeletal protein</fullName>
    </recommendedName>
</protein>
<dbReference type="EMBL" id="JBEPMY010000029">
    <property type="protein sequence ID" value="MET3758441.1"/>
    <property type="molecule type" value="Genomic_DNA"/>
</dbReference>
<gene>
    <name evidence="2" type="ORF">ABID08_005823</name>
</gene>